<protein>
    <submittedName>
        <fullName evidence="1">Uncharacterized protein</fullName>
    </submittedName>
</protein>
<dbReference type="EMBL" id="JAESDN010000012">
    <property type="protein sequence ID" value="KAG7043397.1"/>
    <property type="molecule type" value="Genomic_DNA"/>
</dbReference>
<evidence type="ECO:0000313" key="2">
    <source>
        <dbReference type="Proteomes" id="UP000699042"/>
    </source>
</evidence>
<comment type="caution">
    <text evidence="1">The sequence shown here is derived from an EMBL/GenBank/DDBJ whole genome shotgun (WGS) entry which is preliminary data.</text>
</comment>
<gene>
    <name evidence="1" type="ORF">JMJ77_003103</name>
</gene>
<dbReference type="AlphaFoldDB" id="A0A9P7QUG9"/>
<keyword evidence="2" id="KW-1185">Reference proteome</keyword>
<proteinExistence type="predicted"/>
<organism evidence="1 2">
    <name type="scientific">Colletotrichum scovillei</name>
    <dbReference type="NCBI Taxonomy" id="1209932"/>
    <lineage>
        <taxon>Eukaryota</taxon>
        <taxon>Fungi</taxon>
        <taxon>Dikarya</taxon>
        <taxon>Ascomycota</taxon>
        <taxon>Pezizomycotina</taxon>
        <taxon>Sordariomycetes</taxon>
        <taxon>Hypocreomycetidae</taxon>
        <taxon>Glomerellales</taxon>
        <taxon>Glomerellaceae</taxon>
        <taxon>Colletotrichum</taxon>
        <taxon>Colletotrichum acutatum species complex</taxon>
    </lineage>
</organism>
<dbReference type="Proteomes" id="UP000699042">
    <property type="component" value="Unassembled WGS sequence"/>
</dbReference>
<evidence type="ECO:0000313" key="1">
    <source>
        <dbReference type="EMBL" id="KAG7043397.1"/>
    </source>
</evidence>
<accession>A0A9P7QUG9</accession>
<feature type="non-terminal residue" evidence="1">
    <location>
        <position position="23"/>
    </location>
</feature>
<name>A0A9P7QUG9_9PEZI</name>
<reference evidence="1" key="1">
    <citation type="submission" date="2021-05" db="EMBL/GenBank/DDBJ databases">
        <title>Comparative genomics of three Colletotrichum scovillei strains and genetic complementation revealed genes involved fungal growth and virulence on chili pepper.</title>
        <authorList>
            <person name="Hsieh D.-K."/>
            <person name="Chuang S.-C."/>
            <person name="Chen C.-Y."/>
            <person name="Chao Y.-T."/>
            <person name="Lu M.-Y.J."/>
            <person name="Lee M.-H."/>
            <person name="Shih M.-C."/>
        </authorList>
    </citation>
    <scope>NUCLEOTIDE SEQUENCE</scope>
    <source>
        <strain evidence="1">Coll-153</strain>
    </source>
</reference>
<sequence>MPLQACYTHMTLALSSIAIIRTT</sequence>